<dbReference type="CDD" id="cd01663">
    <property type="entry name" value="Cyt_c_Oxidase_I"/>
    <property type="match status" value="1"/>
</dbReference>
<dbReference type="GO" id="GO:0015990">
    <property type="term" value="P:electron transport coupled proton transport"/>
    <property type="evidence" value="ECO:0007669"/>
    <property type="project" value="TreeGrafter"/>
</dbReference>
<evidence type="ECO:0000256" key="12">
    <source>
        <dbReference type="ARBA" id="ARBA00023004"/>
    </source>
</evidence>
<dbReference type="EMBL" id="MH681882">
    <property type="protein sequence ID" value="QDX17576.1"/>
    <property type="molecule type" value="Genomic_DNA"/>
</dbReference>
<comment type="catalytic activity">
    <reaction evidence="15">
        <text>4 Fe(II)-[cytochrome c] + O2 + 8 H(+)(in) = 4 Fe(III)-[cytochrome c] + 2 H2O + 4 H(+)(out)</text>
        <dbReference type="Rhea" id="RHEA:11436"/>
        <dbReference type="Rhea" id="RHEA-COMP:10350"/>
        <dbReference type="Rhea" id="RHEA-COMP:14399"/>
        <dbReference type="ChEBI" id="CHEBI:15377"/>
        <dbReference type="ChEBI" id="CHEBI:15378"/>
        <dbReference type="ChEBI" id="CHEBI:15379"/>
        <dbReference type="ChEBI" id="CHEBI:29033"/>
        <dbReference type="ChEBI" id="CHEBI:29034"/>
        <dbReference type="EC" id="7.1.1.9"/>
    </reaction>
</comment>
<evidence type="ECO:0000256" key="7">
    <source>
        <dbReference type="ARBA" id="ARBA00022692"/>
    </source>
</evidence>
<evidence type="ECO:0000256" key="1">
    <source>
        <dbReference type="ARBA" id="ARBA00001971"/>
    </source>
</evidence>
<keyword evidence="4 15" id="KW-0813">Transport</keyword>
<keyword evidence="7 15" id="KW-0812">Transmembrane</keyword>
<proteinExistence type="inferred from homology"/>
<dbReference type="PANTHER" id="PTHR10422:SF18">
    <property type="entry name" value="CYTOCHROME C OXIDASE SUBUNIT 1"/>
    <property type="match status" value="1"/>
</dbReference>
<dbReference type="InterPro" id="IPR023615">
    <property type="entry name" value="Cyt_c_Oxase_su1_BS"/>
</dbReference>
<sequence length="493" mass="54447">MAQVNNGMYSFISRWFFSTNHKDIGTLYLLFGAVAGVAGTVLSLYIRLSLAQPGSAYLDYNYHLYNVIVTGHAFVMIFFSVMPILIGGFGNWFVPLMIGAPDMAFPRMNNISFWLLPPSLLLLVESILCEAGVGTGWTVYPPLSGITAHSGGSVDLAIFSLHLSGAASILGAINFICTVVNMRTKNLAFHRLPLFVWSIFITAILLLLSLPVLAGAITMLLTDRNFNTTFFDPAGGGDPVLYQHLFWFFGHPEVYILILPGFGIISHIVVSAARKPIFGYLGMVYAMLSIGILGFIVWAHHMYTVGLDIDTRAYFTAATMIIAVPTGIKVFSWLATLWGSSLKFKAPLLFALGFIFLFTLGGVTGVVLANSGIDVALHDTYYVVAHFHYVLSMGAVFSIFGGIYYWFNKITGVEYSEILSQIHFWVFFAGVNITFFPMHYLGVAGMPRRIPDYPDAFYTFNKIASWGSELSAFSLLIFLVVLIEAFYSKRKAS</sequence>
<feature type="transmembrane region" description="Helical" evidence="16">
    <location>
        <begin position="254"/>
        <end position="273"/>
    </location>
</feature>
<accession>A0A5B8H8Y0</accession>
<evidence type="ECO:0000256" key="16">
    <source>
        <dbReference type="SAM" id="Phobius"/>
    </source>
</evidence>
<evidence type="ECO:0000256" key="6">
    <source>
        <dbReference type="ARBA" id="ARBA00022660"/>
    </source>
</evidence>
<organism evidence="18">
    <name type="scientific">Haslea nusantara</name>
    <dbReference type="NCBI Taxonomy" id="2600302"/>
    <lineage>
        <taxon>Eukaryota</taxon>
        <taxon>Sar</taxon>
        <taxon>Stramenopiles</taxon>
        <taxon>Ochrophyta</taxon>
        <taxon>Bacillariophyta</taxon>
        <taxon>Bacillariophyceae</taxon>
        <taxon>Bacillariophycidae</taxon>
        <taxon>Naviculales</taxon>
        <taxon>Naviculaceae</taxon>
        <taxon>Haslea</taxon>
    </lineage>
</organism>
<dbReference type="InterPro" id="IPR033944">
    <property type="entry name" value="Cyt_c_oxase_su1_dom"/>
</dbReference>
<feature type="transmembrane region" description="Helical" evidence="16">
    <location>
        <begin position="419"/>
        <end position="443"/>
    </location>
</feature>
<dbReference type="PROSITE" id="PS50855">
    <property type="entry name" value="COX1"/>
    <property type="match status" value="1"/>
</dbReference>
<feature type="transmembrane region" description="Helical" evidence="16">
    <location>
        <begin position="194"/>
        <end position="221"/>
    </location>
</feature>
<keyword evidence="11 16" id="KW-1133">Transmembrane helix</keyword>
<evidence type="ECO:0000256" key="9">
    <source>
        <dbReference type="ARBA" id="ARBA00022967"/>
    </source>
</evidence>
<dbReference type="UniPathway" id="UPA00705"/>
<dbReference type="FunFam" id="1.20.210.10:FF:000001">
    <property type="entry name" value="Cytochrome c oxidase subunit 1"/>
    <property type="match status" value="1"/>
</dbReference>
<comment type="subcellular location">
    <subcellularLocation>
        <location evidence="2">Membrane</location>
        <topology evidence="2">Multi-pass membrane protein</topology>
    </subcellularLocation>
    <subcellularLocation>
        <location evidence="15">Mitochondrion inner membrane</location>
        <topology evidence="15">Multi-pass membrane protein</topology>
    </subcellularLocation>
</comment>
<feature type="transmembrane region" description="Helical" evidence="16">
    <location>
        <begin position="280"/>
        <end position="301"/>
    </location>
</feature>
<evidence type="ECO:0000256" key="15">
    <source>
        <dbReference type="RuleBase" id="RU000369"/>
    </source>
</evidence>
<dbReference type="PRINTS" id="PR01165">
    <property type="entry name" value="CYCOXIDASEI"/>
</dbReference>
<dbReference type="PROSITE" id="PS00077">
    <property type="entry name" value="COX1_CUB"/>
    <property type="match status" value="1"/>
</dbReference>
<comment type="pathway">
    <text evidence="3 15">Energy metabolism; oxidative phosphorylation.</text>
</comment>
<keyword evidence="5 15" id="KW-0349">Heme</keyword>
<dbReference type="GO" id="GO:0045277">
    <property type="term" value="C:respiratory chain complex IV"/>
    <property type="evidence" value="ECO:0007669"/>
    <property type="project" value="InterPro"/>
</dbReference>
<evidence type="ECO:0000256" key="11">
    <source>
        <dbReference type="ARBA" id="ARBA00022989"/>
    </source>
</evidence>
<feature type="transmembrane region" description="Helical" evidence="16">
    <location>
        <begin position="348"/>
        <end position="369"/>
    </location>
</feature>
<dbReference type="GO" id="GO:0006123">
    <property type="term" value="P:mitochondrial electron transport, cytochrome c to oxygen"/>
    <property type="evidence" value="ECO:0007669"/>
    <property type="project" value="TreeGrafter"/>
</dbReference>
<evidence type="ECO:0000256" key="3">
    <source>
        <dbReference type="ARBA" id="ARBA00004673"/>
    </source>
</evidence>
<dbReference type="InterPro" id="IPR036927">
    <property type="entry name" value="Cyt_c_oxase-like_su1_sf"/>
</dbReference>
<comment type="cofactor">
    <cofactor evidence="1">
        <name>heme</name>
        <dbReference type="ChEBI" id="CHEBI:30413"/>
    </cofactor>
</comment>
<keyword evidence="8 15" id="KW-0479">Metal-binding</keyword>
<evidence type="ECO:0000313" key="18">
    <source>
        <dbReference type="EMBL" id="QDX17576.1"/>
    </source>
</evidence>
<feature type="domain" description="Cytochrome oxidase subunit I profile" evidence="17">
    <location>
        <begin position="15"/>
        <end position="493"/>
    </location>
</feature>
<keyword evidence="12 15" id="KW-0408">Iron</keyword>
<feature type="transmembrane region" description="Helical" evidence="16">
    <location>
        <begin position="115"/>
        <end position="137"/>
    </location>
</feature>
<gene>
    <name evidence="18" type="primary">cox1</name>
</gene>
<keyword evidence="14 15" id="KW-0472">Membrane</keyword>
<dbReference type="GO" id="GO:0005743">
    <property type="term" value="C:mitochondrial inner membrane"/>
    <property type="evidence" value="ECO:0007669"/>
    <property type="project" value="UniProtKB-SubCell"/>
</dbReference>
<geneLocation type="mitochondrion" evidence="18"/>
<evidence type="ECO:0000256" key="10">
    <source>
        <dbReference type="ARBA" id="ARBA00022982"/>
    </source>
</evidence>
<comment type="similarity">
    <text evidence="15">Belongs to the heme-copper respiratory oxidase family.</text>
</comment>
<keyword evidence="13 15" id="KW-0186">Copper</keyword>
<dbReference type="InterPro" id="IPR023616">
    <property type="entry name" value="Cyt_c_oxase-like_su1_dom"/>
</dbReference>
<evidence type="ECO:0000256" key="2">
    <source>
        <dbReference type="ARBA" id="ARBA00004141"/>
    </source>
</evidence>
<evidence type="ECO:0000256" key="5">
    <source>
        <dbReference type="ARBA" id="ARBA00022617"/>
    </source>
</evidence>
<dbReference type="PANTHER" id="PTHR10422">
    <property type="entry name" value="CYTOCHROME C OXIDASE SUBUNIT 1"/>
    <property type="match status" value="1"/>
</dbReference>
<dbReference type="SUPFAM" id="SSF81442">
    <property type="entry name" value="Cytochrome c oxidase subunit I-like"/>
    <property type="match status" value="1"/>
</dbReference>
<dbReference type="GO" id="GO:0004129">
    <property type="term" value="F:cytochrome-c oxidase activity"/>
    <property type="evidence" value="ECO:0007669"/>
    <property type="project" value="UniProtKB-EC"/>
</dbReference>
<dbReference type="RefSeq" id="YP_009687992.1">
    <property type="nucleotide sequence ID" value="NC_044492.1"/>
</dbReference>
<dbReference type="GO" id="GO:0020037">
    <property type="term" value="F:heme binding"/>
    <property type="evidence" value="ECO:0007669"/>
    <property type="project" value="InterPro"/>
</dbReference>
<keyword evidence="9" id="KW-1278">Translocase</keyword>
<feature type="transmembrane region" description="Helical" evidence="16">
    <location>
        <begin position="313"/>
        <end position="336"/>
    </location>
</feature>
<keyword evidence="6 15" id="KW-0679">Respiratory chain</keyword>
<dbReference type="InterPro" id="IPR000883">
    <property type="entry name" value="Cyt_C_Oxase_1"/>
</dbReference>
<evidence type="ECO:0000256" key="14">
    <source>
        <dbReference type="ARBA" id="ARBA00023136"/>
    </source>
</evidence>
<feature type="transmembrane region" description="Helical" evidence="16">
    <location>
        <begin position="27"/>
        <end position="48"/>
    </location>
</feature>
<reference evidence="18" key="1">
    <citation type="journal article" date="2019" name="Plant Ecol Evol">
        <title>Haslea nusantara (Bacillariophyceae), a new blue diatom from the Java Sea, Indonesia: morphology, biometry and molecular characterization.</title>
        <authorList>
            <person name="Prasetiya F.S."/>
            <person name="Gastineau R."/>
            <person name="Poulin M."/>
            <person name="Lemieux C."/>
            <person name="Turmel M."/>
            <person name="Syakti A.D."/>
            <person name="Hardivillier Y."/>
            <person name="Widowati I."/>
            <person name="Risjani Y."/>
            <person name="Iskandar I."/>
            <person name="Subroto T."/>
            <person name="Falaise C."/>
            <person name="Arsad S."/>
            <person name="Safitri I."/>
            <person name="Mouget J.-L."/>
            <person name="Leignel V."/>
        </authorList>
    </citation>
    <scope>NUCLEOTIDE SEQUENCE</scope>
</reference>
<evidence type="ECO:0000259" key="17">
    <source>
        <dbReference type="PROSITE" id="PS50855"/>
    </source>
</evidence>
<evidence type="ECO:0000256" key="8">
    <source>
        <dbReference type="ARBA" id="ARBA00022723"/>
    </source>
</evidence>
<protein>
    <recommendedName>
        <fullName evidence="15">Cytochrome c oxidase subunit 1</fullName>
        <ecNumber evidence="15">7.1.1.9</ecNumber>
    </recommendedName>
</protein>
<dbReference type="Pfam" id="PF00115">
    <property type="entry name" value="COX1"/>
    <property type="match status" value="1"/>
</dbReference>
<feature type="transmembrane region" description="Helical" evidence="16">
    <location>
        <begin position="157"/>
        <end position="182"/>
    </location>
</feature>
<feature type="transmembrane region" description="Helical" evidence="16">
    <location>
        <begin position="463"/>
        <end position="487"/>
    </location>
</feature>
<name>A0A5B8H8Y0_9STRA</name>
<evidence type="ECO:0000256" key="4">
    <source>
        <dbReference type="ARBA" id="ARBA00022448"/>
    </source>
</evidence>
<dbReference type="Gene3D" id="1.20.210.10">
    <property type="entry name" value="Cytochrome c oxidase-like, subunit I domain"/>
    <property type="match status" value="1"/>
</dbReference>
<dbReference type="EC" id="7.1.1.9" evidence="15"/>
<keyword evidence="10 15" id="KW-0249">Electron transport</keyword>
<dbReference type="GO" id="GO:0046872">
    <property type="term" value="F:metal ion binding"/>
    <property type="evidence" value="ECO:0007669"/>
    <property type="project" value="UniProtKB-KW"/>
</dbReference>
<comment type="function">
    <text evidence="15">Component of the cytochrome c oxidase, the last enzyme in the mitochondrial electron transport chain which drives oxidative phosphorylation. The respiratory chain contains 3 multisubunit complexes succinate dehydrogenase (complex II, CII), ubiquinol-cytochrome c oxidoreductase (cytochrome b-c1 complex, complex III, CIII) and cytochrome c oxidase (complex IV, CIV), that cooperate to transfer electrons derived from NADH and succinate to molecular oxygen, creating an electrochemical gradient over the inner membrane that drives transmembrane transport and the ATP synthase. Cytochrome c oxidase is the component of the respiratory chain that catalyzes the reduction of oxygen to water. Electrons originating from reduced cytochrome c in the intermembrane space (IMS) are transferred via the dinuclear copper A center (CU(A)) of subunit 2 and heme A of subunit 1 to the active site in subunit 1, a binuclear center (BNC) formed by heme A3 and copper B (CU(B)). The BNC reduces molecular oxygen to 2 water molecules using 4 electrons from cytochrome c in the IMS and 4 protons from the mitochondrial matrix.</text>
</comment>
<evidence type="ECO:0000256" key="13">
    <source>
        <dbReference type="ARBA" id="ARBA00023008"/>
    </source>
</evidence>
<dbReference type="AlphaFoldDB" id="A0A5B8H8Y0"/>
<feature type="transmembrane region" description="Helical" evidence="16">
    <location>
        <begin position="68"/>
        <end position="94"/>
    </location>
</feature>
<keyword evidence="15" id="KW-0999">Mitochondrion inner membrane</keyword>
<dbReference type="GeneID" id="41663725"/>
<keyword evidence="15 18" id="KW-0496">Mitochondrion</keyword>
<feature type="transmembrane region" description="Helical" evidence="16">
    <location>
        <begin position="389"/>
        <end position="407"/>
    </location>
</feature>